<dbReference type="EMBL" id="JARYMX010000002">
    <property type="protein sequence ID" value="KAJ9562513.1"/>
    <property type="molecule type" value="Genomic_DNA"/>
</dbReference>
<gene>
    <name evidence="2" type="ORF">OSB04_007673</name>
</gene>
<feature type="transmembrane region" description="Helical" evidence="1">
    <location>
        <begin position="62"/>
        <end position="81"/>
    </location>
</feature>
<feature type="transmembrane region" description="Helical" evidence="1">
    <location>
        <begin position="38"/>
        <end position="56"/>
    </location>
</feature>
<feature type="transmembrane region" description="Helical" evidence="1">
    <location>
        <begin position="128"/>
        <end position="148"/>
    </location>
</feature>
<name>A0AA38TKB7_9ASTR</name>
<keyword evidence="3" id="KW-1185">Reference proteome</keyword>
<dbReference type="AlphaFoldDB" id="A0AA38TKB7"/>
<keyword evidence="1" id="KW-0472">Membrane</keyword>
<comment type="caution">
    <text evidence="2">The sequence shown here is derived from an EMBL/GenBank/DDBJ whole genome shotgun (WGS) entry which is preliminary data.</text>
</comment>
<evidence type="ECO:0000256" key="1">
    <source>
        <dbReference type="SAM" id="Phobius"/>
    </source>
</evidence>
<accession>A0AA38TKB7</accession>
<evidence type="ECO:0000313" key="3">
    <source>
        <dbReference type="Proteomes" id="UP001172457"/>
    </source>
</evidence>
<keyword evidence="1" id="KW-1133">Transmembrane helix</keyword>
<reference evidence="2" key="1">
    <citation type="submission" date="2023-03" db="EMBL/GenBank/DDBJ databases">
        <title>Chromosome-scale reference genome and RAD-based genetic map of yellow starthistle (Centaurea solstitialis) reveal putative structural variation and QTLs associated with invader traits.</title>
        <authorList>
            <person name="Reatini B."/>
            <person name="Cang F.A."/>
            <person name="Jiang Q."/>
            <person name="Mckibben M.T.W."/>
            <person name="Barker M.S."/>
            <person name="Rieseberg L.H."/>
            <person name="Dlugosch K.M."/>
        </authorList>
    </citation>
    <scope>NUCLEOTIDE SEQUENCE</scope>
    <source>
        <strain evidence="2">CAN-66</strain>
        <tissue evidence="2">Leaf</tissue>
    </source>
</reference>
<feature type="transmembrane region" description="Helical" evidence="1">
    <location>
        <begin position="101"/>
        <end position="122"/>
    </location>
</feature>
<proteinExistence type="predicted"/>
<sequence length="187" mass="21636">MRIAIALRPNKTVNHHRHCTYLRDPEEIEEAKKHMISYCYLLIMIPNTVVTFAGAYRRNEYSLAVLNLVVLLIFALFDCFLPRYLSMPKNEKSSRRLWLKLTMWFMFVAIAFGFVFLFSYFLSFGITVALYAGVVVFSVFLLNAYIIVDIVNDWKTAGLDEDEIGIDGTQAYVARKVDYSDCVLEKV</sequence>
<organism evidence="2 3">
    <name type="scientific">Centaurea solstitialis</name>
    <name type="common">yellow star-thistle</name>
    <dbReference type="NCBI Taxonomy" id="347529"/>
    <lineage>
        <taxon>Eukaryota</taxon>
        <taxon>Viridiplantae</taxon>
        <taxon>Streptophyta</taxon>
        <taxon>Embryophyta</taxon>
        <taxon>Tracheophyta</taxon>
        <taxon>Spermatophyta</taxon>
        <taxon>Magnoliopsida</taxon>
        <taxon>eudicotyledons</taxon>
        <taxon>Gunneridae</taxon>
        <taxon>Pentapetalae</taxon>
        <taxon>asterids</taxon>
        <taxon>campanulids</taxon>
        <taxon>Asterales</taxon>
        <taxon>Asteraceae</taxon>
        <taxon>Carduoideae</taxon>
        <taxon>Cardueae</taxon>
        <taxon>Centaureinae</taxon>
        <taxon>Centaurea</taxon>
    </lineage>
</organism>
<protein>
    <submittedName>
        <fullName evidence="2">Uncharacterized protein</fullName>
    </submittedName>
</protein>
<keyword evidence="1" id="KW-0812">Transmembrane</keyword>
<dbReference type="Proteomes" id="UP001172457">
    <property type="component" value="Chromosome 2"/>
</dbReference>
<evidence type="ECO:0000313" key="2">
    <source>
        <dbReference type="EMBL" id="KAJ9562513.1"/>
    </source>
</evidence>